<dbReference type="Proteomes" id="UP000297245">
    <property type="component" value="Unassembled WGS sequence"/>
</dbReference>
<proteinExistence type="predicted"/>
<keyword evidence="3" id="KW-1185">Reference proteome</keyword>
<dbReference type="EMBL" id="ML179187">
    <property type="protein sequence ID" value="THU95975.1"/>
    <property type="molecule type" value="Genomic_DNA"/>
</dbReference>
<keyword evidence="1" id="KW-0472">Membrane</keyword>
<organism evidence="2 3">
    <name type="scientific">Dendrothele bispora (strain CBS 962.96)</name>
    <dbReference type="NCBI Taxonomy" id="1314807"/>
    <lineage>
        <taxon>Eukaryota</taxon>
        <taxon>Fungi</taxon>
        <taxon>Dikarya</taxon>
        <taxon>Basidiomycota</taxon>
        <taxon>Agaricomycotina</taxon>
        <taxon>Agaricomycetes</taxon>
        <taxon>Agaricomycetidae</taxon>
        <taxon>Agaricales</taxon>
        <taxon>Agaricales incertae sedis</taxon>
        <taxon>Dendrothele</taxon>
    </lineage>
</organism>
<keyword evidence="1" id="KW-0812">Transmembrane</keyword>
<feature type="transmembrane region" description="Helical" evidence="1">
    <location>
        <begin position="221"/>
        <end position="241"/>
    </location>
</feature>
<feature type="transmembrane region" description="Helical" evidence="1">
    <location>
        <begin position="186"/>
        <end position="209"/>
    </location>
</feature>
<name>A0A4V4HFS0_DENBC</name>
<dbReference type="AlphaFoldDB" id="A0A4V4HFS0"/>
<accession>A0A4V4HFS0</accession>
<keyword evidence="1" id="KW-1133">Transmembrane helix</keyword>
<gene>
    <name evidence="2" type="ORF">K435DRAFT_797670</name>
</gene>
<reference evidence="2 3" key="1">
    <citation type="journal article" date="2019" name="Nat. Ecol. Evol.">
        <title>Megaphylogeny resolves global patterns of mushroom evolution.</title>
        <authorList>
            <person name="Varga T."/>
            <person name="Krizsan K."/>
            <person name="Foldi C."/>
            <person name="Dima B."/>
            <person name="Sanchez-Garcia M."/>
            <person name="Sanchez-Ramirez S."/>
            <person name="Szollosi G.J."/>
            <person name="Szarkandi J.G."/>
            <person name="Papp V."/>
            <person name="Albert L."/>
            <person name="Andreopoulos W."/>
            <person name="Angelini C."/>
            <person name="Antonin V."/>
            <person name="Barry K.W."/>
            <person name="Bougher N.L."/>
            <person name="Buchanan P."/>
            <person name="Buyck B."/>
            <person name="Bense V."/>
            <person name="Catcheside P."/>
            <person name="Chovatia M."/>
            <person name="Cooper J."/>
            <person name="Damon W."/>
            <person name="Desjardin D."/>
            <person name="Finy P."/>
            <person name="Geml J."/>
            <person name="Haridas S."/>
            <person name="Hughes K."/>
            <person name="Justo A."/>
            <person name="Karasinski D."/>
            <person name="Kautmanova I."/>
            <person name="Kiss B."/>
            <person name="Kocsube S."/>
            <person name="Kotiranta H."/>
            <person name="LaButti K.M."/>
            <person name="Lechner B.E."/>
            <person name="Liimatainen K."/>
            <person name="Lipzen A."/>
            <person name="Lukacs Z."/>
            <person name="Mihaltcheva S."/>
            <person name="Morgado L.N."/>
            <person name="Niskanen T."/>
            <person name="Noordeloos M.E."/>
            <person name="Ohm R.A."/>
            <person name="Ortiz-Santana B."/>
            <person name="Ovrebo C."/>
            <person name="Racz N."/>
            <person name="Riley R."/>
            <person name="Savchenko A."/>
            <person name="Shiryaev A."/>
            <person name="Soop K."/>
            <person name="Spirin V."/>
            <person name="Szebenyi C."/>
            <person name="Tomsovsky M."/>
            <person name="Tulloss R.E."/>
            <person name="Uehling J."/>
            <person name="Grigoriev I.V."/>
            <person name="Vagvolgyi C."/>
            <person name="Papp T."/>
            <person name="Martin F.M."/>
            <person name="Miettinen O."/>
            <person name="Hibbett D.S."/>
            <person name="Nagy L.G."/>
        </authorList>
    </citation>
    <scope>NUCLEOTIDE SEQUENCE [LARGE SCALE GENOMIC DNA]</scope>
    <source>
        <strain evidence="2 3">CBS 962.96</strain>
    </source>
</reference>
<feature type="transmembrane region" description="Helical" evidence="1">
    <location>
        <begin position="127"/>
        <end position="143"/>
    </location>
</feature>
<evidence type="ECO:0000313" key="2">
    <source>
        <dbReference type="EMBL" id="THU95975.1"/>
    </source>
</evidence>
<protein>
    <submittedName>
        <fullName evidence="2">Uncharacterized protein</fullName>
    </submittedName>
</protein>
<sequence>MDQNSRDSPLMSFEHDSGWGLDGEAINGSVCRWTTASRNTGLNFAVDNLKDGIENSKVVYPEQDTRLDGERVAGAWLTQSANAEDEFDNPGAVGAPMTSRGQVKDTLPTRASKALLQSISAAMQHKMLVSLFFAAVISLPLFLQDFGTLRDLKEPLAESIGCCVVVVGEESFEGSTFNLCLAKNMFIVRIGSAALFAILMMVKFIVQLGTSEPIRSASEKFAFVSIHILKLLLAMIITDASKGLRLTLVLASITDHMKRKNLFQFVLTSGQLQNFFAFTTGTFLTFYVLWTTPWPQQCSSTLEELIPFGALGSVS</sequence>
<feature type="transmembrane region" description="Helical" evidence="1">
    <location>
        <begin position="262"/>
        <end position="290"/>
    </location>
</feature>
<evidence type="ECO:0000256" key="1">
    <source>
        <dbReference type="SAM" id="Phobius"/>
    </source>
</evidence>
<evidence type="ECO:0000313" key="3">
    <source>
        <dbReference type="Proteomes" id="UP000297245"/>
    </source>
</evidence>